<evidence type="ECO:0000313" key="2">
    <source>
        <dbReference type="Proteomes" id="UP000279833"/>
    </source>
</evidence>
<dbReference type="Proteomes" id="UP000279833">
    <property type="component" value="Unassembled WGS sequence"/>
</dbReference>
<reference evidence="1 2" key="2">
    <citation type="submission" date="2018-11" db="EMBL/GenBank/DDBJ databases">
        <authorList>
            <consortium name="Pathogen Informatics"/>
        </authorList>
    </citation>
    <scope>NUCLEOTIDE SEQUENCE [LARGE SCALE GENOMIC DNA]</scope>
    <source>
        <strain evidence="1">Dakar</strain>
        <strain evidence="2">Dakar, Senegal</strain>
    </source>
</reference>
<dbReference type="WBParaSite" id="SCUD_0001858601-mRNA-1">
    <property type="protein sequence ID" value="SCUD_0001858601-mRNA-1"/>
    <property type="gene ID" value="SCUD_0001858601"/>
</dbReference>
<evidence type="ECO:0000313" key="3">
    <source>
        <dbReference type="WBParaSite" id="SCUD_0001858601-mRNA-1"/>
    </source>
</evidence>
<accession>A0A183KU43</accession>
<gene>
    <name evidence="1" type="ORF">SCUD_LOCUS18583</name>
</gene>
<evidence type="ECO:0000313" key="1">
    <source>
        <dbReference type="EMBL" id="VDP66252.1"/>
    </source>
</evidence>
<reference evidence="3" key="1">
    <citation type="submission" date="2016-06" db="UniProtKB">
        <authorList>
            <consortium name="WormBaseParasite"/>
        </authorList>
    </citation>
    <scope>IDENTIFICATION</scope>
</reference>
<dbReference type="EMBL" id="UZAK01041219">
    <property type="protein sequence ID" value="VDP66252.1"/>
    <property type="molecule type" value="Genomic_DNA"/>
</dbReference>
<keyword evidence="2" id="KW-1185">Reference proteome</keyword>
<dbReference type="AlphaFoldDB" id="A0A183KU43"/>
<protein>
    <submittedName>
        <fullName evidence="3">SWIM-type domain-containing protein</fullName>
    </submittedName>
</protein>
<organism evidence="3">
    <name type="scientific">Schistosoma curassoni</name>
    <dbReference type="NCBI Taxonomy" id="6186"/>
    <lineage>
        <taxon>Eukaryota</taxon>
        <taxon>Metazoa</taxon>
        <taxon>Spiralia</taxon>
        <taxon>Lophotrochozoa</taxon>
        <taxon>Platyhelminthes</taxon>
        <taxon>Trematoda</taxon>
        <taxon>Digenea</taxon>
        <taxon>Strigeidida</taxon>
        <taxon>Schistosomatoidea</taxon>
        <taxon>Schistosomatidae</taxon>
        <taxon>Schistosoma</taxon>
    </lineage>
</organism>
<name>A0A183KU43_9TREM</name>
<sequence length="130" mass="14765">MTYVVDTSPCERFDDYMPPCGHILYAHPKDLIHGDVFRYNSRLTRKYITDFVLRTLDNMPICTGTVDPLERFINKYHSIRALSESLASKIIRSCLEESEDLCAQALSSVGDNYEAPSSQSTVFTDHSYAS</sequence>
<proteinExistence type="predicted"/>